<keyword evidence="6" id="KW-0539">Nucleus</keyword>
<dbReference type="GO" id="GO:0009893">
    <property type="term" value="P:positive regulation of metabolic process"/>
    <property type="evidence" value="ECO:0007669"/>
    <property type="project" value="UniProtKB-ARBA"/>
</dbReference>
<dbReference type="CDD" id="cd12148">
    <property type="entry name" value="fungal_TF_MHR"/>
    <property type="match status" value="1"/>
</dbReference>
<dbReference type="AlphaFoldDB" id="A0A2I2G9X3"/>
<evidence type="ECO:0000259" key="8">
    <source>
        <dbReference type="PROSITE" id="PS50048"/>
    </source>
</evidence>
<dbReference type="Pfam" id="PF00172">
    <property type="entry name" value="Zn_clus"/>
    <property type="match status" value="1"/>
</dbReference>
<evidence type="ECO:0000313" key="9">
    <source>
        <dbReference type="EMBL" id="PLB49679.1"/>
    </source>
</evidence>
<proteinExistence type="predicted"/>
<evidence type="ECO:0000256" key="1">
    <source>
        <dbReference type="ARBA" id="ARBA00022723"/>
    </source>
</evidence>
<evidence type="ECO:0000256" key="3">
    <source>
        <dbReference type="ARBA" id="ARBA00023015"/>
    </source>
</evidence>
<evidence type="ECO:0000313" key="10">
    <source>
        <dbReference type="Proteomes" id="UP000234275"/>
    </source>
</evidence>
<keyword evidence="10" id="KW-1185">Reference proteome</keyword>
<evidence type="ECO:0000256" key="7">
    <source>
        <dbReference type="SAM" id="MobiDB-lite"/>
    </source>
</evidence>
<dbReference type="Gene3D" id="4.10.240.10">
    <property type="entry name" value="Zn(2)-C6 fungal-type DNA-binding domain"/>
    <property type="match status" value="1"/>
</dbReference>
<dbReference type="Pfam" id="PF04082">
    <property type="entry name" value="Fungal_trans"/>
    <property type="match status" value="1"/>
</dbReference>
<keyword evidence="1" id="KW-0479">Metal-binding</keyword>
<feature type="domain" description="Zn(2)-C6 fungal-type" evidence="8">
    <location>
        <begin position="14"/>
        <end position="43"/>
    </location>
</feature>
<dbReference type="GO" id="GO:0008270">
    <property type="term" value="F:zinc ion binding"/>
    <property type="evidence" value="ECO:0007669"/>
    <property type="project" value="InterPro"/>
</dbReference>
<dbReference type="CDD" id="cd00067">
    <property type="entry name" value="GAL4"/>
    <property type="match status" value="1"/>
</dbReference>
<dbReference type="PANTHER" id="PTHR31779">
    <property type="entry name" value="2-NITROPROPANE DIOXYGENASE FAMILY, PUTATIVE (AFU_ORTHOLOGUE AFUA_2G17430)-RELATED"/>
    <property type="match status" value="1"/>
</dbReference>
<evidence type="ECO:0000256" key="5">
    <source>
        <dbReference type="ARBA" id="ARBA00023163"/>
    </source>
</evidence>
<dbReference type="InterPro" id="IPR001138">
    <property type="entry name" value="Zn2Cys6_DnaBD"/>
</dbReference>
<dbReference type="GO" id="GO:0009410">
    <property type="term" value="P:response to xenobiotic stimulus"/>
    <property type="evidence" value="ECO:0007669"/>
    <property type="project" value="TreeGrafter"/>
</dbReference>
<accession>A0A2I2G9X3</accession>
<name>A0A2I2G9X3_9EURO</name>
<dbReference type="SUPFAM" id="SSF57701">
    <property type="entry name" value="Zn2/Cys6 DNA-binding domain"/>
    <property type="match status" value="1"/>
</dbReference>
<comment type="caution">
    <text evidence="9">The sequence shown here is derived from an EMBL/GenBank/DDBJ whole genome shotgun (WGS) entry which is preliminary data.</text>
</comment>
<gene>
    <name evidence="9" type="ORF">P170DRAFT_409248</name>
</gene>
<dbReference type="PANTHER" id="PTHR31779:SF5">
    <property type="entry name" value="ZN(II)2CYS6 TRANSCRIPTION FACTOR (EUROFUNG)"/>
    <property type="match status" value="1"/>
</dbReference>
<organism evidence="9 10">
    <name type="scientific">Aspergillus steynii IBT 23096</name>
    <dbReference type="NCBI Taxonomy" id="1392250"/>
    <lineage>
        <taxon>Eukaryota</taxon>
        <taxon>Fungi</taxon>
        <taxon>Dikarya</taxon>
        <taxon>Ascomycota</taxon>
        <taxon>Pezizomycotina</taxon>
        <taxon>Eurotiomycetes</taxon>
        <taxon>Eurotiomycetidae</taxon>
        <taxon>Eurotiales</taxon>
        <taxon>Aspergillaceae</taxon>
        <taxon>Aspergillus</taxon>
        <taxon>Aspergillus subgen. Circumdati</taxon>
    </lineage>
</organism>
<sequence length="564" mass="62809">MTSRSKRQRRSKIACEPCRIRKRKCDGSHPCGTCSEFEYRCYYDVDSRKKRNKNDYVSPTRLLETSQPDSTPEAPTPPAILPQQVPTAPTCLPAQILESNSGAAFARQLALKFDPVNAPEPQIFAWNIGSRQSSDRVAALPIIDIISQHEMEALADVYFEKVDPYYGFIDRNSCYEHLNSRWSHPSPFEPYDVVLCGVAAMGYLFSARKPLNAEHLLVESARSSLKRCCAFGIHSLATISGWTLRLSYLRLTGTPHVAWMSSCSLLHLMEAAGFHIGPSSKPLLIKPPQNIDHNIRRRLVGFALYINMWISFDLGRSRVILQGACYTPPISPEGDYTAEMLNLIPLSESLDPHKPVDSSQLKAMLSNILASQRSRPPSVLSQCNLVLTIFRRIRALNSNICGDFMAQVLALITRALACARELALHNSPWSHVANVPFQIVCTLLAMDSPESLALLDDAMETLKNVTDAYNTDMMKEAYRTAGLLILLQQKRKDHDSKHLSNLLGAHFSTASEPNPNGDGSDHLQPVHDSSYLDALLPDDLPSFGNFDFTQFFVADPSDSFGLDI</sequence>
<dbReference type="RefSeq" id="XP_024704981.1">
    <property type="nucleotide sequence ID" value="XM_024846764.1"/>
</dbReference>
<keyword evidence="2" id="KW-0862">Zinc</keyword>
<dbReference type="SMART" id="SM00066">
    <property type="entry name" value="GAL4"/>
    <property type="match status" value="1"/>
</dbReference>
<dbReference type="InterPro" id="IPR052478">
    <property type="entry name" value="Metabolite_Synth_Reg"/>
</dbReference>
<protein>
    <submittedName>
        <fullName evidence="9">Putative C6 transcription factor</fullName>
    </submittedName>
</protein>
<dbReference type="VEuPathDB" id="FungiDB:P170DRAFT_409248"/>
<dbReference type="GO" id="GO:0006351">
    <property type="term" value="P:DNA-templated transcription"/>
    <property type="evidence" value="ECO:0007669"/>
    <property type="project" value="InterPro"/>
</dbReference>
<evidence type="ECO:0000256" key="6">
    <source>
        <dbReference type="ARBA" id="ARBA00023242"/>
    </source>
</evidence>
<dbReference type="GO" id="GO:0000981">
    <property type="term" value="F:DNA-binding transcription factor activity, RNA polymerase II-specific"/>
    <property type="evidence" value="ECO:0007669"/>
    <property type="project" value="InterPro"/>
</dbReference>
<dbReference type="GeneID" id="36554463"/>
<evidence type="ECO:0000256" key="2">
    <source>
        <dbReference type="ARBA" id="ARBA00022833"/>
    </source>
</evidence>
<dbReference type="Proteomes" id="UP000234275">
    <property type="component" value="Unassembled WGS sequence"/>
</dbReference>
<dbReference type="OrthoDB" id="9986881at2759"/>
<reference evidence="9 10" key="1">
    <citation type="submission" date="2016-12" db="EMBL/GenBank/DDBJ databases">
        <title>The genomes of Aspergillus section Nigri reveals drivers in fungal speciation.</title>
        <authorList>
            <consortium name="DOE Joint Genome Institute"/>
            <person name="Vesth T.C."/>
            <person name="Nybo J."/>
            <person name="Theobald S."/>
            <person name="Brandl J."/>
            <person name="Frisvad J.C."/>
            <person name="Nielsen K.F."/>
            <person name="Lyhne E.K."/>
            <person name="Kogle M.E."/>
            <person name="Kuo A."/>
            <person name="Riley R."/>
            <person name="Clum A."/>
            <person name="Nolan M."/>
            <person name="Lipzen A."/>
            <person name="Salamov A."/>
            <person name="Henrissat B."/>
            <person name="Wiebenga A."/>
            <person name="De Vries R.P."/>
            <person name="Grigoriev I.V."/>
            <person name="Mortensen U.H."/>
            <person name="Andersen M.R."/>
            <person name="Baker S.E."/>
        </authorList>
    </citation>
    <scope>NUCLEOTIDE SEQUENCE [LARGE SCALE GENOMIC DNA]</scope>
    <source>
        <strain evidence="9 10">IBT 23096</strain>
    </source>
</reference>
<feature type="region of interest" description="Disordered" evidence="7">
    <location>
        <begin position="56"/>
        <end position="81"/>
    </location>
</feature>
<keyword evidence="4" id="KW-0238">DNA-binding</keyword>
<dbReference type="GO" id="GO:0003677">
    <property type="term" value="F:DNA binding"/>
    <property type="evidence" value="ECO:0007669"/>
    <property type="project" value="UniProtKB-KW"/>
</dbReference>
<keyword evidence="5" id="KW-0804">Transcription</keyword>
<dbReference type="InterPro" id="IPR007219">
    <property type="entry name" value="XnlR_reg_dom"/>
</dbReference>
<evidence type="ECO:0000256" key="4">
    <source>
        <dbReference type="ARBA" id="ARBA00023125"/>
    </source>
</evidence>
<dbReference type="PROSITE" id="PS00463">
    <property type="entry name" value="ZN2_CY6_FUNGAL_1"/>
    <property type="match status" value="1"/>
</dbReference>
<dbReference type="EMBL" id="MSFO01000004">
    <property type="protein sequence ID" value="PLB49679.1"/>
    <property type="molecule type" value="Genomic_DNA"/>
</dbReference>
<dbReference type="PROSITE" id="PS50048">
    <property type="entry name" value="ZN2_CY6_FUNGAL_2"/>
    <property type="match status" value="1"/>
</dbReference>
<dbReference type="InterPro" id="IPR036864">
    <property type="entry name" value="Zn2-C6_fun-type_DNA-bd_sf"/>
</dbReference>
<keyword evidence="3" id="KW-0805">Transcription regulation</keyword>